<evidence type="ECO:0000313" key="6">
    <source>
        <dbReference type="EMBL" id="GAA5194312.1"/>
    </source>
</evidence>
<dbReference type="InterPro" id="IPR036388">
    <property type="entry name" value="WH-like_DNA-bd_sf"/>
</dbReference>
<feature type="domain" description="HTH asnC-type" evidence="5">
    <location>
        <begin position="27"/>
        <end position="68"/>
    </location>
</feature>
<dbReference type="InterPro" id="IPR019888">
    <property type="entry name" value="Tscrpt_reg_AsnC-like"/>
</dbReference>
<evidence type="ECO:0000313" key="7">
    <source>
        <dbReference type="Proteomes" id="UP001500200"/>
    </source>
</evidence>
<name>A0ABP9SFU5_9MICC</name>
<evidence type="ECO:0000256" key="3">
    <source>
        <dbReference type="ARBA" id="ARBA00023163"/>
    </source>
</evidence>
<dbReference type="Pfam" id="PF01037">
    <property type="entry name" value="AsnC_trans_reg"/>
    <property type="match status" value="1"/>
</dbReference>
<accession>A0ABP9SFU5</accession>
<keyword evidence="3" id="KW-0804">Transcription</keyword>
<protein>
    <submittedName>
        <fullName evidence="6">Lrp/AsnC family transcriptional regulator</fullName>
    </submittedName>
</protein>
<sequence length="360" mass="39204">MTVDQIADVATDQATAQTSVRNGNSRMDETDHDIIAALQIAPRVPAKALGEILGVPTSTITRRLKRLQDEQLMKVVGRFAWPLILSGNPQQLWICCHPGQALDVAEQLKAFPEVQYIMTTSGSSDVYAELFPLLGTNLNDLISRRIPSLAGITSVETQLVLDSRRVALSWRLQRLNADQKNALAAHVVPVNQPPLRSTEDMTDLEFRTMGELGRNARASAAEIARTLNVGSSTAYRAIQTLLTTGAVSPRVEVEPEAVGFPLAAIISLQIKPKFIGTVLDILAEHSAARMVSMVTGKAPVVFHGVFAGPQQLAGFLTEDVGALPGVQAMDTCVSHRILRRYWMDRDGARIGEQTEGLLRR</sequence>
<proteinExistence type="predicted"/>
<reference evidence="7" key="1">
    <citation type="journal article" date="2019" name="Int. J. Syst. Evol. Microbiol.">
        <title>The Global Catalogue of Microorganisms (GCM) 10K type strain sequencing project: providing services to taxonomists for standard genome sequencing and annotation.</title>
        <authorList>
            <consortium name="The Broad Institute Genomics Platform"/>
            <consortium name="The Broad Institute Genome Sequencing Center for Infectious Disease"/>
            <person name="Wu L."/>
            <person name="Ma J."/>
        </authorList>
    </citation>
    <scope>NUCLEOTIDE SEQUENCE [LARGE SCALE GENOMIC DNA]</scope>
    <source>
        <strain evidence="7">JCM 18514</strain>
    </source>
</reference>
<comment type="caution">
    <text evidence="6">The sequence shown here is derived from an EMBL/GenBank/DDBJ whole genome shotgun (WGS) entry which is preliminary data.</text>
</comment>
<evidence type="ECO:0000259" key="4">
    <source>
        <dbReference type="Pfam" id="PF01037"/>
    </source>
</evidence>
<dbReference type="InterPro" id="IPR000485">
    <property type="entry name" value="AsnC-type_HTH_dom"/>
</dbReference>
<dbReference type="Pfam" id="PF13404">
    <property type="entry name" value="HTH_AsnC-type"/>
    <property type="match status" value="1"/>
</dbReference>
<dbReference type="InterPro" id="IPR019887">
    <property type="entry name" value="Tscrpt_reg_AsnC/Lrp_C"/>
</dbReference>
<keyword evidence="7" id="KW-1185">Reference proteome</keyword>
<dbReference type="SUPFAM" id="SSF46785">
    <property type="entry name" value="Winged helix' DNA-binding domain"/>
    <property type="match status" value="2"/>
</dbReference>
<evidence type="ECO:0000256" key="2">
    <source>
        <dbReference type="ARBA" id="ARBA00023125"/>
    </source>
</evidence>
<keyword evidence="2" id="KW-0238">DNA-binding</keyword>
<dbReference type="Proteomes" id="UP001500200">
    <property type="component" value="Unassembled WGS sequence"/>
</dbReference>
<evidence type="ECO:0000259" key="5">
    <source>
        <dbReference type="Pfam" id="PF13404"/>
    </source>
</evidence>
<dbReference type="Gene3D" id="3.30.70.920">
    <property type="match status" value="2"/>
</dbReference>
<organism evidence="6 7">
    <name type="scientific">Arthrobacter gyeryongensis</name>
    <dbReference type="NCBI Taxonomy" id="1650592"/>
    <lineage>
        <taxon>Bacteria</taxon>
        <taxon>Bacillati</taxon>
        <taxon>Actinomycetota</taxon>
        <taxon>Actinomycetes</taxon>
        <taxon>Micrococcales</taxon>
        <taxon>Micrococcaceae</taxon>
        <taxon>Arthrobacter</taxon>
    </lineage>
</organism>
<dbReference type="InterPro" id="IPR036390">
    <property type="entry name" value="WH_DNA-bd_sf"/>
</dbReference>
<dbReference type="PANTHER" id="PTHR30154:SF34">
    <property type="entry name" value="TRANSCRIPTIONAL REGULATOR AZLB"/>
    <property type="match status" value="1"/>
</dbReference>
<dbReference type="Gene3D" id="1.10.10.10">
    <property type="entry name" value="Winged helix-like DNA-binding domain superfamily/Winged helix DNA-binding domain"/>
    <property type="match status" value="1"/>
</dbReference>
<gene>
    <name evidence="6" type="ORF">GCM10023346_21480</name>
</gene>
<feature type="domain" description="Transcription regulator AsnC/Lrp ligand binding" evidence="4">
    <location>
        <begin position="96"/>
        <end position="162"/>
    </location>
</feature>
<dbReference type="PRINTS" id="PR00033">
    <property type="entry name" value="HTHASNC"/>
</dbReference>
<dbReference type="RefSeq" id="WP_345449348.1">
    <property type="nucleotide sequence ID" value="NZ_BAABKK010000012.1"/>
</dbReference>
<dbReference type="SMART" id="SM00344">
    <property type="entry name" value="HTH_ASNC"/>
    <property type="match status" value="2"/>
</dbReference>
<dbReference type="EMBL" id="BAABKK010000012">
    <property type="protein sequence ID" value="GAA5194312.1"/>
    <property type="molecule type" value="Genomic_DNA"/>
</dbReference>
<evidence type="ECO:0000256" key="1">
    <source>
        <dbReference type="ARBA" id="ARBA00023015"/>
    </source>
</evidence>
<dbReference type="InterPro" id="IPR011008">
    <property type="entry name" value="Dimeric_a/b-barrel"/>
</dbReference>
<dbReference type="PANTHER" id="PTHR30154">
    <property type="entry name" value="LEUCINE-RESPONSIVE REGULATORY PROTEIN"/>
    <property type="match status" value="1"/>
</dbReference>
<keyword evidence="1" id="KW-0805">Transcription regulation</keyword>
<dbReference type="SUPFAM" id="SSF54909">
    <property type="entry name" value="Dimeric alpha+beta barrel"/>
    <property type="match status" value="2"/>
</dbReference>